<feature type="region of interest" description="Disordered" evidence="1">
    <location>
        <begin position="13"/>
        <end position="36"/>
    </location>
</feature>
<dbReference type="Proteomes" id="UP001610563">
    <property type="component" value="Unassembled WGS sequence"/>
</dbReference>
<dbReference type="EMBL" id="JBFTWV010000002">
    <property type="protein sequence ID" value="KAL2800866.1"/>
    <property type="molecule type" value="Genomic_DNA"/>
</dbReference>
<evidence type="ECO:0000313" key="3">
    <source>
        <dbReference type="Proteomes" id="UP001610563"/>
    </source>
</evidence>
<protein>
    <submittedName>
        <fullName evidence="2">Uncharacterized protein</fullName>
    </submittedName>
</protein>
<evidence type="ECO:0000256" key="1">
    <source>
        <dbReference type="SAM" id="MobiDB-lite"/>
    </source>
</evidence>
<comment type="caution">
    <text evidence="2">The sequence shown here is derived from an EMBL/GenBank/DDBJ whole genome shotgun (WGS) entry which is preliminary data.</text>
</comment>
<proteinExistence type="predicted"/>
<feature type="compositionally biased region" description="Basic and acidic residues" evidence="1">
    <location>
        <begin position="18"/>
        <end position="27"/>
    </location>
</feature>
<evidence type="ECO:0000313" key="2">
    <source>
        <dbReference type="EMBL" id="KAL2800866.1"/>
    </source>
</evidence>
<reference evidence="2 3" key="1">
    <citation type="submission" date="2024-07" db="EMBL/GenBank/DDBJ databases">
        <title>Section-level genome sequencing and comparative genomics of Aspergillus sections Usti and Cavernicolus.</title>
        <authorList>
            <consortium name="Lawrence Berkeley National Laboratory"/>
            <person name="Nybo J.L."/>
            <person name="Vesth T.C."/>
            <person name="Theobald S."/>
            <person name="Frisvad J.C."/>
            <person name="Larsen T.O."/>
            <person name="Kjaerboelling I."/>
            <person name="Rothschild-Mancinelli K."/>
            <person name="Lyhne E.K."/>
            <person name="Kogle M.E."/>
            <person name="Barry K."/>
            <person name="Clum A."/>
            <person name="Na H."/>
            <person name="Ledsgaard L."/>
            <person name="Lin J."/>
            <person name="Lipzen A."/>
            <person name="Kuo A."/>
            <person name="Riley R."/>
            <person name="Mondo S."/>
            <person name="Labutti K."/>
            <person name="Haridas S."/>
            <person name="Pangalinan J."/>
            <person name="Salamov A.A."/>
            <person name="Simmons B.A."/>
            <person name="Magnuson J.K."/>
            <person name="Chen J."/>
            <person name="Drula E."/>
            <person name="Henrissat B."/>
            <person name="Wiebenga A."/>
            <person name="Lubbers R.J."/>
            <person name="Gomes A.C."/>
            <person name="Makela M.R."/>
            <person name="Stajich J."/>
            <person name="Grigoriev I.V."/>
            <person name="Mortensen U.H."/>
            <person name="De Vries R.P."/>
            <person name="Baker S.E."/>
            <person name="Andersen M.R."/>
        </authorList>
    </citation>
    <scope>NUCLEOTIDE SEQUENCE [LARGE SCALE GENOMIC DNA]</scope>
    <source>
        <strain evidence="2 3">CBS 209.92</strain>
    </source>
</reference>
<sequence length="211" mass="23944">MIRLRGDYQIPPWNQLFGRDDESDPHTSDSVSTQQSSQPVPIIIPAISLVCAAVSYSMLRILWQFQDKASSFSRLLPESPRLLNNLLALSMTGEWDSQPYTQALAPLLNFGLIQRIPGRGYSIHALVQWWGREQLDVGQRQMWAIEGIRLVQYALQAEHSKTDLEVLRHMVNHLIEIGVLTSGDNYLYADMRELMVSLVLIVGSIERLSRG</sequence>
<accession>A0ABR4GPS2</accession>
<name>A0ABR4GPS2_9EURO</name>
<keyword evidence="3" id="KW-1185">Reference proteome</keyword>
<organism evidence="2 3">
    <name type="scientific">Aspergillus keveii</name>
    <dbReference type="NCBI Taxonomy" id="714993"/>
    <lineage>
        <taxon>Eukaryota</taxon>
        <taxon>Fungi</taxon>
        <taxon>Dikarya</taxon>
        <taxon>Ascomycota</taxon>
        <taxon>Pezizomycotina</taxon>
        <taxon>Eurotiomycetes</taxon>
        <taxon>Eurotiomycetidae</taxon>
        <taxon>Eurotiales</taxon>
        <taxon>Aspergillaceae</taxon>
        <taxon>Aspergillus</taxon>
        <taxon>Aspergillus subgen. Nidulantes</taxon>
    </lineage>
</organism>
<gene>
    <name evidence="2" type="ORF">BJX66DRAFT_101677</name>
</gene>